<dbReference type="Proteomes" id="UP000193564">
    <property type="component" value="Unassembled WGS sequence"/>
</dbReference>
<protein>
    <submittedName>
        <fullName evidence="1">Uncharacterized protein</fullName>
    </submittedName>
</protein>
<name>A0A1X1T2Y3_9MYCO</name>
<comment type="caution">
    <text evidence="1">The sequence shown here is derived from an EMBL/GenBank/DDBJ whole genome shotgun (WGS) entry which is preliminary data.</text>
</comment>
<reference evidence="1 2" key="1">
    <citation type="submission" date="2016-01" db="EMBL/GenBank/DDBJ databases">
        <title>The new phylogeny of the genus Mycobacterium.</title>
        <authorList>
            <person name="Tarcisio F."/>
            <person name="Conor M."/>
            <person name="Antonella G."/>
            <person name="Elisabetta G."/>
            <person name="Giulia F.S."/>
            <person name="Sara T."/>
            <person name="Anna F."/>
            <person name="Clotilde B."/>
            <person name="Roberto B."/>
            <person name="Veronica D.S."/>
            <person name="Fabio R."/>
            <person name="Monica P."/>
            <person name="Olivier J."/>
            <person name="Enrico T."/>
            <person name="Nicola S."/>
        </authorList>
    </citation>
    <scope>NUCLEOTIDE SEQUENCE [LARGE SCALE GENOMIC DNA]</scope>
    <source>
        <strain evidence="1 2">DSM 44339</strain>
    </source>
</reference>
<accession>A0A1X1T2Y3</accession>
<evidence type="ECO:0000313" key="2">
    <source>
        <dbReference type="Proteomes" id="UP000193564"/>
    </source>
</evidence>
<gene>
    <name evidence="1" type="ORF">AWC01_13995</name>
</gene>
<organism evidence="1 2">
    <name type="scientific">Mycolicibacterium doricum</name>
    <dbReference type="NCBI Taxonomy" id="126673"/>
    <lineage>
        <taxon>Bacteria</taxon>
        <taxon>Bacillati</taxon>
        <taxon>Actinomycetota</taxon>
        <taxon>Actinomycetes</taxon>
        <taxon>Mycobacteriales</taxon>
        <taxon>Mycobacteriaceae</taxon>
        <taxon>Mycolicibacterium</taxon>
    </lineage>
</organism>
<proteinExistence type="predicted"/>
<evidence type="ECO:0000313" key="1">
    <source>
        <dbReference type="EMBL" id="ORV38666.1"/>
    </source>
</evidence>
<dbReference type="EMBL" id="LQOS01000040">
    <property type="protein sequence ID" value="ORV38666.1"/>
    <property type="molecule type" value="Genomic_DNA"/>
</dbReference>
<sequence>MVRVLLDPGDEVRVSVGLLQRHDPAGGLVVVHPTPGLCGLAALAHDVLAALGRSICRLKAERLVGSARAGRAVVAWLLADQIEDLVVLRADRLSAAGWDWLLAVCRRSGTRLVLICHVHAVAPALADVLEGTSHEILTDLGTTLPGRPGRPGRAPAAIHSVLAPAPQAVDLPLYANEQIHTYRSAAPAAIGLRGFLQTDAVYQQGRAAAGAWLDTHLTGAWKVLDIAQVQLFLTELVQDSPTRNHSLARLRGAQGGFRARSFDLKLPPGQLMVTGQLTGPGLDGGAAGLSVAVLQRIRAGVAHPTIGAGIALSLLTQLPILFLHSLPWEALSPDNHALRLTWFPQYATLVPSKFTIRRHHPITAVFPVPPAVRPLLQAVRCFAAESDNTTGRLFASTSFTFERIGAAAAHCKITLPDQHRHRAANLLQTWQSHVTCTYTPYLGSKFDTRFIADQAFAPNPHVQAASA</sequence>
<dbReference type="AlphaFoldDB" id="A0A1X1T2Y3"/>
<keyword evidence="2" id="KW-1185">Reference proteome</keyword>